<evidence type="ECO:0000256" key="4">
    <source>
        <dbReference type="ARBA" id="ARBA00022741"/>
    </source>
</evidence>
<gene>
    <name evidence="14" type="primary">dnaB</name>
    <name evidence="14" type="ORF">IAA17_01375</name>
</gene>
<dbReference type="Pfam" id="PF03796">
    <property type="entry name" value="DnaB_C"/>
    <property type="match status" value="1"/>
</dbReference>
<dbReference type="FunFam" id="1.10.860.10:FF:000001">
    <property type="entry name" value="Replicative DNA helicase"/>
    <property type="match status" value="1"/>
</dbReference>
<dbReference type="NCBIfam" id="TIGR00665">
    <property type="entry name" value="DnaB"/>
    <property type="match status" value="1"/>
</dbReference>
<dbReference type="PANTHER" id="PTHR30153:SF2">
    <property type="entry name" value="REPLICATIVE DNA HELICASE"/>
    <property type="match status" value="1"/>
</dbReference>
<comment type="catalytic activity">
    <reaction evidence="10 12">
        <text>ATP + H2O = ADP + phosphate + H(+)</text>
        <dbReference type="Rhea" id="RHEA:13065"/>
        <dbReference type="ChEBI" id="CHEBI:15377"/>
        <dbReference type="ChEBI" id="CHEBI:15378"/>
        <dbReference type="ChEBI" id="CHEBI:30616"/>
        <dbReference type="ChEBI" id="CHEBI:43474"/>
        <dbReference type="ChEBI" id="CHEBI:456216"/>
        <dbReference type="EC" id="5.6.2.3"/>
    </reaction>
</comment>
<dbReference type="PANTHER" id="PTHR30153">
    <property type="entry name" value="REPLICATIVE DNA HELICASE DNAB"/>
    <property type="match status" value="1"/>
</dbReference>
<evidence type="ECO:0000256" key="12">
    <source>
        <dbReference type="RuleBase" id="RU362085"/>
    </source>
</evidence>
<evidence type="ECO:0000256" key="2">
    <source>
        <dbReference type="ARBA" id="ARBA00022515"/>
    </source>
</evidence>
<dbReference type="EC" id="5.6.2.3" evidence="11 12"/>
<name>A0A9D2GH36_9FIRM</name>
<dbReference type="FunFam" id="3.40.50.300:FF:000076">
    <property type="entry name" value="Replicative DNA helicase"/>
    <property type="match status" value="1"/>
</dbReference>
<keyword evidence="5 12" id="KW-0378">Hydrolase</keyword>
<organism evidence="14 15">
    <name type="scientific">Candidatus Lachnoclostridium stercorigallinarum</name>
    <dbReference type="NCBI Taxonomy" id="2838634"/>
    <lineage>
        <taxon>Bacteria</taxon>
        <taxon>Bacillati</taxon>
        <taxon>Bacillota</taxon>
        <taxon>Clostridia</taxon>
        <taxon>Lachnospirales</taxon>
        <taxon>Lachnospiraceae</taxon>
    </lineage>
</organism>
<dbReference type="NCBIfam" id="NF004384">
    <property type="entry name" value="PRK05748.1"/>
    <property type="match status" value="1"/>
</dbReference>
<keyword evidence="7 12" id="KW-0067">ATP-binding</keyword>
<dbReference type="InterPro" id="IPR007693">
    <property type="entry name" value="DNA_helicase_DnaB-like_N"/>
</dbReference>
<protein>
    <recommendedName>
        <fullName evidence="11 12">Replicative DNA helicase</fullName>
        <ecNumber evidence="11 12">5.6.2.3</ecNumber>
    </recommendedName>
</protein>
<dbReference type="InterPro" id="IPR036185">
    <property type="entry name" value="DNA_heli_DnaB-like_N_sf"/>
</dbReference>
<dbReference type="GO" id="GO:1990077">
    <property type="term" value="C:primosome complex"/>
    <property type="evidence" value="ECO:0007669"/>
    <property type="project" value="UniProtKB-UniRule"/>
</dbReference>
<dbReference type="GO" id="GO:0043139">
    <property type="term" value="F:5'-3' DNA helicase activity"/>
    <property type="evidence" value="ECO:0007669"/>
    <property type="project" value="UniProtKB-EC"/>
</dbReference>
<evidence type="ECO:0000313" key="14">
    <source>
        <dbReference type="EMBL" id="HIZ78431.1"/>
    </source>
</evidence>
<keyword evidence="2 12" id="KW-0639">Primosome</keyword>
<keyword evidence="3 12" id="KW-0235">DNA replication</keyword>
<evidence type="ECO:0000259" key="13">
    <source>
        <dbReference type="PROSITE" id="PS51199"/>
    </source>
</evidence>
<dbReference type="Gene3D" id="3.40.50.300">
    <property type="entry name" value="P-loop containing nucleotide triphosphate hydrolases"/>
    <property type="match status" value="1"/>
</dbReference>
<evidence type="ECO:0000256" key="7">
    <source>
        <dbReference type="ARBA" id="ARBA00022840"/>
    </source>
</evidence>
<evidence type="ECO:0000256" key="6">
    <source>
        <dbReference type="ARBA" id="ARBA00022806"/>
    </source>
</evidence>
<comment type="function">
    <text evidence="12">The main replicative DNA helicase, it participates in initiation and elongation during chromosome replication. Travels ahead of the DNA replisome, separating dsDNA into templates for DNA synthesis. A processive ATP-dependent 5'-3' DNA helicase it has DNA-dependent ATPase activity.</text>
</comment>
<accession>A0A9D2GH36</accession>
<dbReference type="GO" id="GO:0042802">
    <property type="term" value="F:identical protein binding"/>
    <property type="evidence" value="ECO:0007669"/>
    <property type="project" value="UniProtKB-ARBA"/>
</dbReference>
<dbReference type="GO" id="GO:0006269">
    <property type="term" value="P:DNA replication, synthesis of primer"/>
    <property type="evidence" value="ECO:0007669"/>
    <property type="project" value="UniProtKB-UniRule"/>
</dbReference>
<evidence type="ECO:0000313" key="15">
    <source>
        <dbReference type="Proteomes" id="UP000824101"/>
    </source>
</evidence>
<sequence>MAAENDALLKRVQPHSLEAEQSVIGAMLMDRDAIIAASEIITDEDFYQRQYGVMFQCMVELFNEGQSVDVINLQNRLKEKDVPPEVASLETLRDIITTVPTSANVRAYASIVREKSMLRKLIRVNEEIANTCYAGKEKLEDILAHTEKAVFDLLQSRTGGDFVPIRQVALNVLEKIEIASKTKDTVTGIPTGFIDLDYKTSGMQPSDFILIAARPSMGKTAFVLNLVDYVAVKKKRPCMIFSLEMSKEQLVNRMLAMESNVDSQKLRTGTLTDADWDAVVEGIGIIGNSALTIDDTPGISISELRSKCRKKKLESGLDLVIIDYLQLMSGSGKHSESRQQEISEISRSLKALARELNAPVIALSQLSRACETRTDHRPMLSDLRESGAIEQDADVVMFLYRDDYYNKDTDNPNVAEVIIAKQRNGPIGTINLVWMPEYTKFANMARS</sequence>
<dbReference type="AlphaFoldDB" id="A0A9D2GH36"/>
<proteinExistence type="inferred from homology"/>
<dbReference type="Gene3D" id="1.10.860.10">
    <property type="entry name" value="DNAb Helicase, Chain A"/>
    <property type="match status" value="1"/>
</dbReference>
<dbReference type="GO" id="GO:0016787">
    <property type="term" value="F:hydrolase activity"/>
    <property type="evidence" value="ECO:0007669"/>
    <property type="project" value="UniProtKB-KW"/>
</dbReference>
<dbReference type="InterPro" id="IPR007694">
    <property type="entry name" value="DNA_helicase_DnaB-like_C"/>
</dbReference>
<comment type="similarity">
    <text evidence="1 12">Belongs to the helicase family. DnaB subfamily.</text>
</comment>
<dbReference type="GO" id="GO:0005829">
    <property type="term" value="C:cytosol"/>
    <property type="evidence" value="ECO:0007669"/>
    <property type="project" value="TreeGrafter"/>
</dbReference>
<keyword evidence="4 12" id="KW-0547">Nucleotide-binding</keyword>
<dbReference type="CDD" id="cd00984">
    <property type="entry name" value="DnaB_C"/>
    <property type="match status" value="1"/>
</dbReference>
<evidence type="ECO:0000256" key="3">
    <source>
        <dbReference type="ARBA" id="ARBA00022705"/>
    </source>
</evidence>
<dbReference type="SUPFAM" id="SSF48024">
    <property type="entry name" value="N-terminal domain of DnaB helicase"/>
    <property type="match status" value="1"/>
</dbReference>
<feature type="domain" description="SF4 helicase" evidence="13">
    <location>
        <begin position="182"/>
        <end position="447"/>
    </location>
</feature>
<evidence type="ECO:0000256" key="10">
    <source>
        <dbReference type="ARBA" id="ARBA00048954"/>
    </source>
</evidence>
<dbReference type="InterPro" id="IPR027417">
    <property type="entry name" value="P-loop_NTPase"/>
</dbReference>
<evidence type="ECO:0000256" key="8">
    <source>
        <dbReference type="ARBA" id="ARBA00023125"/>
    </source>
</evidence>
<dbReference type="InterPro" id="IPR016136">
    <property type="entry name" value="DNA_helicase_N/primase_C"/>
</dbReference>
<reference evidence="14" key="1">
    <citation type="journal article" date="2021" name="PeerJ">
        <title>Extensive microbial diversity within the chicken gut microbiome revealed by metagenomics and culture.</title>
        <authorList>
            <person name="Gilroy R."/>
            <person name="Ravi A."/>
            <person name="Getino M."/>
            <person name="Pursley I."/>
            <person name="Horton D.L."/>
            <person name="Alikhan N.F."/>
            <person name="Baker D."/>
            <person name="Gharbi K."/>
            <person name="Hall N."/>
            <person name="Watson M."/>
            <person name="Adriaenssens E.M."/>
            <person name="Foster-Nyarko E."/>
            <person name="Jarju S."/>
            <person name="Secka A."/>
            <person name="Antonio M."/>
            <person name="Oren A."/>
            <person name="Chaudhuri R.R."/>
            <person name="La Ragione R."/>
            <person name="Hildebrand F."/>
            <person name="Pallen M.J."/>
        </authorList>
    </citation>
    <scope>NUCLEOTIDE SEQUENCE</scope>
    <source>
        <strain evidence="14">ChiBcec1-1093</strain>
    </source>
</reference>
<keyword evidence="8 12" id="KW-0238">DNA-binding</keyword>
<dbReference type="Pfam" id="PF00772">
    <property type="entry name" value="DnaB"/>
    <property type="match status" value="1"/>
</dbReference>
<keyword evidence="6 12" id="KW-0347">Helicase</keyword>
<comment type="caution">
    <text evidence="14">The sequence shown here is derived from an EMBL/GenBank/DDBJ whole genome shotgun (WGS) entry which is preliminary data.</text>
</comment>
<evidence type="ECO:0000256" key="1">
    <source>
        <dbReference type="ARBA" id="ARBA00008428"/>
    </source>
</evidence>
<dbReference type="EMBL" id="DXBC01000024">
    <property type="protein sequence ID" value="HIZ78431.1"/>
    <property type="molecule type" value="Genomic_DNA"/>
</dbReference>
<evidence type="ECO:0000256" key="5">
    <source>
        <dbReference type="ARBA" id="ARBA00022801"/>
    </source>
</evidence>
<dbReference type="Proteomes" id="UP000824101">
    <property type="component" value="Unassembled WGS sequence"/>
</dbReference>
<dbReference type="GO" id="GO:0005524">
    <property type="term" value="F:ATP binding"/>
    <property type="evidence" value="ECO:0007669"/>
    <property type="project" value="UniProtKB-UniRule"/>
</dbReference>
<keyword evidence="9" id="KW-0413">Isomerase</keyword>
<dbReference type="InterPro" id="IPR007692">
    <property type="entry name" value="DNA_helicase_DnaB"/>
</dbReference>
<evidence type="ECO:0000256" key="11">
    <source>
        <dbReference type="NCBIfam" id="TIGR00665"/>
    </source>
</evidence>
<evidence type="ECO:0000256" key="9">
    <source>
        <dbReference type="ARBA" id="ARBA00023235"/>
    </source>
</evidence>
<reference evidence="14" key="2">
    <citation type="submission" date="2021-04" db="EMBL/GenBank/DDBJ databases">
        <authorList>
            <person name="Gilroy R."/>
        </authorList>
    </citation>
    <scope>NUCLEOTIDE SEQUENCE</scope>
    <source>
        <strain evidence="14">ChiBcec1-1093</strain>
    </source>
</reference>
<dbReference type="GO" id="GO:0003677">
    <property type="term" value="F:DNA binding"/>
    <property type="evidence" value="ECO:0007669"/>
    <property type="project" value="UniProtKB-UniRule"/>
</dbReference>
<dbReference type="PROSITE" id="PS51199">
    <property type="entry name" value="SF4_HELICASE"/>
    <property type="match status" value="1"/>
</dbReference>
<dbReference type="SUPFAM" id="SSF52540">
    <property type="entry name" value="P-loop containing nucleoside triphosphate hydrolases"/>
    <property type="match status" value="1"/>
</dbReference>